<dbReference type="InterPro" id="IPR027268">
    <property type="entry name" value="Peptidase_M4/M1_CTD_sf"/>
</dbReference>
<keyword evidence="1" id="KW-0802">TPR repeat</keyword>
<name>A0A7V5CTV3_9BACT</name>
<dbReference type="SUPFAM" id="SSF48452">
    <property type="entry name" value="TPR-like"/>
    <property type="match status" value="1"/>
</dbReference>
<dbReference type="Gene3D" id="1.25.40.10">
    <property type="entry name" value="Tetratricopeptide repeat domain"/>
    <property type="match status" value="1"/>
</dbReference>
<dbReference type="AlphaFoldDB" id="A0A7V5CTV3"/>
<dbReference type="GO" id="GO:0043171">
    <property type="term" value="P:peptide catabolic process"/>
    <property type="evidence" value="ECO:0007669"/>
    <property type="project" value="TreeGrafter"/>
</dbReference>
<dbReference type="InterPro" id="IPR042097">
    <property type="entry name" value="Aminopeptidase_N-like_N_sf"/>
</dbReference>
<protein>
    <submittedName>
        <fullName evidence="3">Tetratricopeptide repeat protein</fullName>
    </submittedName>
</protein>
<gene>
    <name evidence="3" type="ORF">ENW50_11140</name>
</gene>
<evidence type="ECO:0000313" key="3">
    <source>
        <dbReference type="EMBL" id="HGY95221.1"/>
    </source>
</evidence>
<dbReference type="GO" id="GO:0008270">
    <property type="term" value="F:zinc ion binding"/>
    <property type="evidence" value="ECO:0007669"/>
    <property type="project" value="InterPro"/>
</dbReference>
<dbReference type="GO" id="GO:0070006">
    <property type="term" value="F:metalloaminopeptidase activity"/>
    <property type="evidence" value="ECO:0007669"/>
    <property type="project" value="TreeGrafter"/>
</dbReference>
<feature type="domain" description="Peptidase M1 membrane alanine aminopeptidase" evidence="2">
    <location>
        <begin position="292"/>
        <end position="433"/>
    </location>
</feature>
<dbReference type="InterPro" id="IPR050344">
    <property type="entry name" value="Peptidase_M1_aminopeptidases"/>
</dbReference>
<dbReference type="GO" id="GO:0042277">
    <property type="term" value="F:peptide binding"/>
    <property type="evidence" value="ECO:0007669"/>
    <property type="project" value="TreeGrafter"/>
</dbReference>
<reference evidence="3" key="1">
    <citation type="journal article" date="2020" name="mSystems">
        <title>Genome- and Community-Level Interaction Insights into Carbon Utilization and Element Cycling Functions of Hydrothermarchaeota in Hydrothermal Sediment.</title>
        <authorList>
            <person name="Zhou Z."/>
            <person name="Liu Y."/>
            <person name="Xu W."/>
            <person name="Pan J."/>
            <person name="Luo Z.H."/>
            <person name="Li M."/>
        </authorList>
    </citation>
    <scope>NUCLEOTIDE SEQUENCE [LARGE SCALE GENOMIC DNA]</scope>
    <source>
        <strain evidence="3">SpSt-855</strain>
    </source>
</reference>
<dbReference type="PANTHER" id="PTHR11533:SF174">
    <property type="entry name" value="PUROMYCIN-SENSITIVE AMINOPEPTIDASE-RELATED"/>
    <property type="match status" value="1"/>
</dbReference>
<evidence type="ECO:0000256" key="1">
    <source>
        <dbReference type="PROSITE-ProRule" id="PRU00339"/>
    </source>
</evidence>
<feature type="repeat" description="TPR" evidence="1">
    <location>
        <begin position="598"/>
        <end position="631"/>
    </location>
</feature>
<organism evidence="3">
    <name type="scientific">Acidobacterium capsulatum</name>
    <dbReference type="NCBI Taxonomy" id="33075"/>
    <lineage>
        <taxon>Bacteria</taxon>
        <taxon>Pseudomonadati</taxon>
        <taxon>Acidobacteriota</taxon>
        <taxon>Terriglobia</taxon>
        <taxon>Terriglobales</taxon>
        <taxon>Acidobacteriaceae</taxon>
        <taxon>Acidobacterium</taxon>
    </lineage>
</organism>
<dbReference type="InterPro" id="IPR019734">
    <property type="entry name" value="TPR_rpt"/>
</dbReference>
<evidence type="ECO:0000259" key="2">
    <source>
        <dbReference type="Pfam" id="PF01433"/>
    </source>
</evidence>
<dbReference type="Pfam" id="PF13432">
    <property type="entry name" value="TPR_16"/>
    <property type="match status" value="1"/>
</dbReference>
<dbReference type="GO" id="GO:0016020">
    <property type="term" value="C:membrane"/>
    <property type="evidence" value="ECO:0007669"/>
    <property type="project" value="TreeGrafter"/>
</dbReference>
<accession>A0A7V5CTV3</accession>
<dbReference type="InterPro" id="IPR014782">
    <property type="entry name" value="Peptidase_M1_dom"/>
</dbReference>
<dbReference type="InterPro" id="IPR011990">
    <property type="entry name" value="TPR-like_helical_dom_sf"/>
</dbReference>
<comment type="caution">
    <text evidence="3">The sequence shown here is derived from an EMBL/GenBank/DDBJ whole genome shotgun (WGS) entry which is preliminary data.</text>
</comment>
<dbReference type="GO" id="GO:0005615">
    <property type="term" value="C:extracellular space"/>
    <property type="evidence" value="ECO:0007669"/>
    <property type="project" value="TreeGrafter"/>
</dbReference>
<dbReference type="Gene3D" id="1.10.390.10">
    <property type="entry name" value="Neutral Protease Domain 2"/>
    <property type="match status" value="1"/>
</dbReference>
<dbReference type="SMART" id="SM00028">
    <property type="entry name" value="TPR"/>
    <property type="match status" value="3"/>
</dbReference>
<dbReference type="Pfam" id="PF01433">
    <property type="entry name" value="Peptidase_M1"/>
    <property type="match status" value="1"/>
</dbReference>
<dbReference type="Gene3D" id="2.60.40.1730">
    <property type="entry name" value="tricorn interacting facor f3 domain"/>
    <property type="match status" value="1"/>
</dbReference>
<dbReference type="EMBL" id="DTKL01000070">
    <property type="protein sequence ID" value="HGY95221.1"/>
    <property type="molecule type" value="Genomic_DNA"/>
</dbReference>
<dbReference type="SUPFAM" id="SSF63737">
    <property type="entry name" value="Leukotriene A4 hydrolase N-terminal domain"/>
    <property type="match status" value="1"/>
</dbReference>
<dbReference type="PANTHER" id="PTHR11533">
    <property type="entry name" value="PROTEASE M1 ZINC METALLOPROTEASE"/>
    <property type="match status" value="1"/>
</dbReference>
<proteinExistence type="predicted"/>
<dbReference type="GO" id="GO:0005737">
    <property type="term" value="C:cytoplasm"/>
    <property type="evidence" value="ECO:0007669"/>
    <property type="project" value="TreeGrafter"/>
</dbReference>
<sequence length="653" mass="70180">MLLAAMAAHAQYAAQSGTPLVDVTGYVIDATVQPARHSLTATAQVTFTPAADLPTASFVLHDALHIQKVVDAGGNAIHGERGPKDTLLLTPSAPLVKGQSYTWTFTYAGQLDGSAASGPVSGPVPGLTLAKIDADTSYLLYGGAWFPMDGYLTDRFTATMHITVPSGYTVVGSGAVAISKTAPSGMREYDFAWTKPGFPGTILVGKWVDVPDPQAANIHLFVTPAHQKAAEGSYGAAALDEFAFFTSTFGEPPSNTLNIVELPNGTVPAYWAPEIAAIASAHIGGGNDVRLLANTIAHQWWSAEVSPATLNDAWITNGMCTYAELLYLQYQDGEGALENAIQDVAAGALAYDTTPLTSAGRLGAFSPQFQSMTFEKGAMVFHMLRWVMGNDDFNKALQAVLTQYAGKDVSTAQFEKAAEAHTQQNLVPFFAEWLDGTGAPDFKTKWDVYRLGNGKGFRTVGAIEQQLDLFNMPVDVRIETQGKTVNKVVQVVGNSTPFDIETFGEPSKISIDPDWHVLKDTPDMQVRVDILRGQQKAAQGDVAGALAEYQAALKVNPQSSLASFRIGELLFAQHDYQAAVNAYRDALSGDNQPKWTEAWSHIEIGKIFDVTGQRDRAVNEYRQALQTHDNTSGAMNEARHDIQVPYKLPGAGS</sequence>
<dbReference type="SUPFAM" id="SSF55486">
    <property type="entry name" value="Metalloproteases ('zincins'), catalytic domain"/>
    <property type="match status" value="1"/>
</dbReference>
<dbReference type="PROSITE" id="PS50005">
    <property type="entry name" value="TPR"/>
    <property type="match status" value="1"/>
</dbReference>